<dbReference type="EMBL" id="JBFSSG010000001">
    <property type="protein sequence ID" value="MEZ8719607.1"/>
    <property type="molecule type" value="Genomic_DNA"/>
</dbReference>
<sequence length="71" mass="8097">MQLIDQQANFILRVLALAGGQWTEPDDTNDMIEAADQIKTRYSELKRTMSFDDASRTARVEFLTSLELTTD</sequence>
<keyword evidence="2" id="KW-1185">Reference proteome</keyword>
<comment type="caution">
    <text evidence="1">The sequence shown here is derived from an EMBL/GenBank/DDBJ whole genome shotgun (WGS) entry which is preliminary data.</text>
</comment>
<gene>
    <name evidence="1" type="ORF">AB6D66_00915</name>
</gene>
<name>A0ABV4MR68_9VIBR</name>
<proteinExistence type="predicted"/>
<reference evidence="1 2" key="1">
    <citation type="journal article" date="2024" name="ISME J.">
        <title>Tailless and filamentous prophages are predominant in marine Vibrio.</title>
        <authorList>
            <person name="Steensen K."/>
            <person name="Seneca J."/>
            <person name="Bartlau N."/>
            <person name="Yu X.A."/>
            <person name="Hussain F.A."/>
            <person name="Polz M.F."/>
        </authorList>
    </citation>
    <scope>NUCLEOTIDE SEQUENCE [LARGE SCALE GENOMIC DNA]</scope>
    <source>
        <strain evidence="1 2">10N.239.312.F12</strain>
    </source>
</reference>
<dbReference type="Proteomes" id="UP001570071">
    <property type="component" value="Unassembled WGS sequence"/>
</dbReference>
<dbReference type="RefSeq" id="WP_269336827.1">
    <property type="nucleotide sequence ID" value="NZ_JBFSSG010000001.1"/>
</dbReference>
<organism evidence="1 2">
    <name type="scientific">Vibrio pomeroyi</name>
    <dbReference type="NCBI Taxonomy" id="198832"/>
    <lineage>
        <taxon>Bacteria</taxon>
        <taxon>Pseudomonadati</taxon>
        <taxon>Pseudomonadota</taxon>
        <taxon>Gammaproteobacteria</taxon>
        <taxon>Vibrionales</taxon>
        <taxon>Vibrionaceae</taxon>
        <taxon>Vibrio</taxon>
    </lineage>
</organism>
<evidence type="ECO:0000313" key="1">
    <source>
        <dbReference type="EMBL" id="MEZ8719607.1"/>
    </source>
</evidence>
<evidence type="ECO:0000313" key="2">
    <source>
        <dbReference type="Proteomes" id="UP001570071"/>
    </source>
</evidence>
<protein>
    <submittedName>
        <fullName evidence="1">Uncharacterized protein</fullName>
    </submittedName>
</protein>
<accession>A0ABV4MR68</accession>